<dbReference type="InterPro" id="IPR000253">
    <property type="entry name" value="FHA_dom"/>
</dbReference>
<feature type="transmembrane region" description="Helical" evidence="2">
    <location>
        <begin position="259"/>
        <end position="278"/>
    </location>
</feature>
<keyword evidence="2" id="KW-0472">Membrane</keyword>
<feature type="region of interest" description="Disordered" evidence="1">
    <location>
        <begin position="183"/>
        <end position="250"/>
    </location>
</feature>
<feature type="compositionally biased region" description="Basic and acidic residues" evidence="1">
    <location>
        <begin position="232"/>
        <end position="242"/>
    </location>
</feature>
<dbReference type="SUPFAM" id="SSF49879">
    <property type="entry name" value="SMAD/FHA domain"/>
    <property type="match status" value="1"/>
</dbReference>
<dbReference type="KEGG" id="bbae:FRD01_01610"/>
<reference evidence="4 5" key="1">
    <citation type="submission" date="2019-08" db="EMBL/GenBank/DDBJ databases">
        <authorList>
            <person name="Liang Q."/>
        </authorList>
    </citation>
    <scope>NUCLEOTIDE SEQUENCE [LARGE SCALE GENOMIC DNA]</scope>
    <source>
        <strain evidence="4 5">V1718</strain>
    </source>
</reference>
<dbReference type="Proteomes" id="UP000321595">
    <property type="component" value="Chromosome"/>
</dbReference>
<gene>
    <name evidence="4" type="ORF">FRD01_01610</name>
</gene>
<proteinExistence type="predicted"/>
<organism evidence="4 5">
    <name type="scientific">Microvenator marinus</name>
    <dbReference type="NCBI Taxonomy" id="2600177"/>
    <lineage>
        <taxon>Bacteria</taxon>
        <taxon>Deltaproteobacteria</taxon>
        <taxon>Bradymonadales</taxon>
        <taxon>Microvenatoraceae</taxon>
        <taxon>Microvenator</taxon>
    </lineage>
</organism>
<evidence type="ECO:0000313" key="4">
    <source>
        <dbReference type="EMBL" id="QED25976.1"/>
    </source>
</evidence>
<dbReference type="InterPro" id="IPR008984">
    <property type="entry name" value="SMAD_FHA_dom_sf"/>
</dbReference>
<keyword evidence="2" id="KW-0812">Transmembrane</keyword>
<feature type="domain" description="FHA" evidence="3">
    <location>
        <begin position="24"/>
        <end position="64"/>
    </location>
</feature>
<evidence type="ECO:0000313" key="5">
    <source>
        <dbReference type="Proteomes" id="UP000321595"/>
    </source>
</evidence>
<dbReference type="AlphaFoldDB" id="A0A5B8XQF1"/>
<sequence length="438" mass="47372">MAKFTLEFETDRGPLRQEYTSSSVSIGRDPSSDIHLDHPTVSRQHALIIEHPQGYTLVVLSQNGLTAINGQQVTNQAELSNGVTLNFGQVTAIFSSAHVAATAPVARIPHTEVATQPTIQHEARTEAIPVVPGQSFGAPGGFGQGTGNFAQPSFGAPQQPAQSFGQGAMGGTGNFAQPAFGQGTGNFAQPNAGAQGFGVPTPAAGPPPEKTGQPQTGHGIISWDQIAAQADSAKESKEETNYEKLQNASKKGQGETNPIVLIVGAIGLIGMGYFLFFYDDSPASFQANTGGGGEQERVIYEPLDFDCPTPKDCLDKAENRYAVGAENLRRKEVDVSNLFMAYLNLDMADRFYEAAESKEPADLDAKREEAAIELDDKERDLKVRFHQAQQKSQHEEMYKVLVEAKAFFPDKRSRTNKWAVSKETMMKVNGIMPKPKKR</sequence>
<dbReference type="Pfam" id="PF00498">
    <property type="entry name" value="FHA"/>
    <property type="match status" value="1"/>
</dbReference>
<name>A0A5B8XQF1_9DELT</name>
<dbReference type="RefSeq" id="WP_146957016.1">
    <property type="nucleotide sequence ID" value="NZ_CP042467.1"/>
</dbReference>
<dbReference type="EMBL" id="CP042467">
    <property type="protein sequence ID" value="QED25976.1"/>
    <property type="molecule type" value="Genomic_DNA"/>
</dbReference>
<dbReference type="PROSITE" id="PS50006">
    <property type="entry name" value="FHA_DOMAIN"/>
    <property type="match status" value="1"/>
</dbReference>
<evidence type="ECO:0000259" key="3">
    <source>
        <dbReference type="PROSITE" id="PS50006"/>
    </source>
</evidence>
<protein>
    <submittedName>
        <fullName evidence="4">FHA domain-containing protein</fullName>
    </submittedName>
</protein>
<dbReference type="CDD" id="cd00060">
    <property type="entry name" value="FHA"/>
    <property type="match status" value="1"/>
</dbReference>
<dbReference type="Gene3D" id="2.60.200.20">
    <property type="match status" value="1"/>
</dbReference>
<dbReference type="SMART" id="SM00240">
    <property type="entry name" value="FHA"/>
    <property type="match status" value="1"/>
</dbReference>
<keyword evidence="5" id="KW-1185">Reference proteome</keyword>
<keyword evidence="2" id="KW-1133">Transmembrane helix</keyword>
<accession>A0A5B8XQF1</accession>
<dbReference type="OrthoDB" id="151099at2"/>
<evidence type="ECO:0000256" key="2">
    <source>
        <dbReference type="SAM" id="Phobius"/>
    </source>
</evidence>
<evidence type="ECO:0000256" key="1">
    <source>
        <dbReference type="SAM" id="MobiDB-lite"/>
    </source>
</evidence>